<dbReference type="InterPro" id="IPR001501">
    <property type="entry name" value="Ni-dep_hyd_lsu"/>
</dbReference>
<comment type="caution">
    <text evidence="1">The sequence shown here is derived from an EMBL/GenBank/DDBJ whole genome shotgun (WGS) entry which is preliminary data.</text>
</comment>
<dbReference type="Pfam" id="PF00374">
    <property type="entry name" value="NiFeSe_Hases"/>
    <property type="match status" value="2"/>
</dbReference>
<gene>
    <name evidence="1" type="ORF">K3769_03750</name>
</gene>
<protein>
    <submittedName>
        <fullName evidence="1">Nickel-dependent hydrogenase large subunit</fullName>
    </submittedName>
</protein>
<name>A0ABT3UX43_9ACTN</name>
<dbReference type="PANTHER" id="PTHR43600">
    <property type="entry name" value="COENZYME F420 HYDROGENASE, SUBUNIT ALPHA"/>
    <property type="match status" value="1"/>
</dbReference>
<reference evidence="1" key="1">
    <citation type="journal article" date="2022" name="bioRxiv">
        <title>Discovery and biosynthetic assessment of Streptomyces ortus sp nov. isolated from a deep-sea sponge.</title>
        <authorList>
            <person name="Williams S.E."/>
        </authorList>
    </citation>
    <scope>NUCLEOTIDE SEQUENCE</scope>
    <source>
        <strain evidence="1">A15ISP2-DRY2</strain>
    </source>
</reference>
<dbReference type="InterPro" id="IPR029014">
    <property type="entry name" value="NiFe-Hase_large"/>
</dbReference>
<dbReference type="Gene3D" id="1.10.645.10">
    <property type="entry name" value="Cytochrome-c3 Hydrogenase, chain B"/>
    <property type="match status" value="1"/>
</dbReference>
<dbReference type="RefSeq" id="WP_267025012.1">
    <property type="nucleotide sequence ID" value="NZ_JAIFZO010000002.1"/>
</dbReference>
<accession>A0ABT3UX43</accession>
<dbReference type="SUPFAM" id="SSF56762">
    <property type="entry name" value="HydB/Nqo4-like"/>
    <property type="match status" value="1"/>
</dbReference>
<evidence type="ECO:0000313" key="2">
    <source>
        <dbReference type="Proteomes" id="UP001165590"/>
    </source>
</evidence>
<dbReference type="EMBL" id="JAIFZO010000002">
    <property type="protein sequence ID" value="MCX4231903.1"/>
    <property type="molecule type" value="Genomic_DNA"/>
</dbReference>
<keyword evidence="2" id="KW-1185">Reference proteome</keyword>
<dbReference type="PANTHER" id="PTHR43600:SF4">
    <property type="entry name" value="CYTOSOLIC NIFE-HYDROGENASE, ALPHA SUBUNIT"/>
    <property type="match status" value="1"/>
</dbReference>
<organism evidence="1 2">
    <name type="scientific">Streptomyces ortus</name>
    <dbReference type="NCBI Taxonomy" id="2867268"/>
    <lineage>
        <taxon>Bacteria</taxon>
        <taxon>Bacillati</taxon>
        <taxon>Actinomycetota</taxon>
        <taxon>Actinomycetes</taxon>
        <taxon>Kitasatosporales</taxon>
        <taxon>Streptomycetaceae</taxon>
        <taxon>Streptomyces</taxon>
    </lineage>
</organism>
<evidence type="ECO:0000313" key="1">
    <source>
        <dbReference type="EMBL" id="MCX4231903.1"/>
    </source>
</evidence>
<dbReference type="Proteomes" id="UP001165590">
    <property type="component" value="Unassembled WGS sequence"/>
</dbReference>
<sequence length="443" mass="48407">MTHRGSRVLRVGSLSRVEGEGALHLKVRGTAVEEARLRIYEPPRFFEAFLRGRAHTEPPDITARVCGICPVAYQLSACAAIEDACGVTVDRSVRDLRRLLYCGEWIESQALHIYLLHAPDFLGRDGAVDLARTHRAHVERGLRLKQAGNAILELLGGRAIHPVNVRVGGFHRAPDPTALRPLAEQLRRAADDAWETVRWVAGFDFPDARIDADLFALAAPDTYAVEGGVPTVLRPDGTTTAFPLSTFSDHVREEHLPHSTALHSRLDGRRHLTGPLARFAVSGRRLSPTALQAAREAGLGDPREGVECRNPFRSILVRAVEVVYAVDEALRIIDGYERPARAFADVPPRAGVGHGATEAPRGLLYHRYALDADGTVTDAVLVPPTAQNQGAIEEDLRRLAEAALAEGALDDHALTHLCERAIRNHDPCISCATHFLDLTVDRG</sequence>
<proteinExistence type="predicted"/>